<evidence type="ECO:0000313" key="2">
    <source>
        <dbReference type="EMBL" id="MDQ0506699.1"/>
    </source>
</evidence>
<keyword evidence="3" id="KW-1185">Reference proteome</keyword>
<dbReference type="Proteomes" id="UP001241747">
    <property type="component" value="Unassembled WGS sequence"/>
</dbReference>
<evidence type="ECO:0000256" key="1">
    <source>
        <dbReference type="SAM" id="MobiDB-lite"/>
    </source>
</evidence>
<organism evidence="2 3">
    <name type="scientific">Xanthobacter agilis</name>
    <dbReference type="NCBI Taxonomy" id="47492"/>
    <lineage>
        <taxon>Bacteria</taxon>
        <taxon>Pseudomonadati</taxon>
        <taxon>Pseudomonadota</taxon>
        <taxon>Alphaproteobacteria</taxon>
        <taxon>Hyphomicrobiales</taxon>
        <taxon>Xanthobacteraceae</taxon>
        <taxon>Xanthobacter</taxon>
    </lineage>
</organism>
<comment type="caution">
    <text evidence="2">The sequence shown here is derived from an EMBL/GenBank/DDBJ whole genome shotgun (WGS) entry which is preliminary data.</text>
</comment>
<dbReference type="EMBL" id="JAUSVY010000009">
    <property type="protein sequence ID" value="MDQ0506699.1"/>
    <property type="molecule type" value="Genomic_DNA"/>
</dbReference>
<sequence length="146" mass="15572">MSCKQDRALLRQAEKLLPTRHSRYNSTAESGLGLALIAAVRLWAKAFISSTQKLTSGAVKLRMRTNGHNSSNVDPAHSGVRMTSIRASPFPAKDMFVARIGGALAPPFGQRLWRLVAQFAGSCSGTGIPGTDPEPNDDLFAPAPIA</sequence>
<dbReference type="RefSeq" id="WP_237345367.1">
    <property type="nucleotide sequence ID" value="NZ_JABWGX010000009.1"/>
</dbReference>
<protein>
    <submittedName>
        <fullName evidence="2">Uncharacterized protein</fullName>
    </submittedName>
</protein>
<name>A0ABU0LHV7_XANAG</name>
<proteinExistence type="predicted"/>
<feature type="region of interest" description="Disordered" evidence="1">
    <location>
        <begin position="126"/>
        <end position="146"/>
    </location>
</feature>
<reference evidence="2 3" key="1">
    <citation type="submission" date="2023-07" db="EMBL/GenBank/DDBJ databases">
        <title>Genomic Encyclopedia of Type Strains, Phase IV (KMG-IV): sequencing the most valuable type-strain genomes for metagenomic binning, comparative biology and taxonomic classification.</title>
        <authorList>
            <person name="Goeker M."/>
        </authorList>
    </citation>
    <scope>NUCLEOTIDE SEQUENCE [LARGE SCALE GENOMIC DNA]</scope>
    <source>
        <strain evidence="2 3">DSM 3770</strain>
    </source>
</reference>
<accession>A0ABU0LHV7</accession>
<evidence type="ECO:0000313" key="3">
    <source>
        <dbReference type="Proteomes" id="UP001241747"/>
    </source>
</evidence>
<gene>
    <name evidence="2" type="ORF">QOZ94_003513</name>
</gene>